<gene>
    <name evidence="2" type="ordered locus">Cfla_3263</name>
</gene>
<feature type="transmembrane region" description="Helical" evidence="1">
    <location>
        <begin position="42"/>
        <end position="60"/>
    </location>
</feature>
<dbReference type="KEGG" id="cfl:Cfla_3263"/>
<dbReference type="STRING" id="446466.Cfla_3263"/>
<sequence>MRFREVRYATAGVGAVAVTIGVAVAVNLLLSAWPSATSDVERALFALLAVAVVALCVLVARMSSVTEVSADGVSLAFRLGVTVWRRRIARDDLAVDGVEQVGVVRAGGLGLRFLGAGRVALMVRSGPGVVLRTLDGRRTYVVGSDRIDELLGVLVAHR</sequence>
<organism evidence="2 3">
    <name type="scientific">Cellulomonas flavigena (strain ATCC 482 / DSM 20109 / BCRC 11376 / JCM 18109 / NBRC 3775 / NCIMB 8073 / NRS 134)</name>
    <dbReference type="NCBI Taxonomy" id="446466"/>
    <lineage>
        <taxon>Bacteria</taxon>
        <taxon>Bacillati</taxon>
        <taxon>Actinomycetota</taxon>
        <taxon>Actinomycetes</taxon>
        <taxon>Micrococcales</taxon>
        <taxon>Cellulomonadaceae</taxon>
        <taxon>Cellulomonas</taxon>
    </lineage>
</organism>
<proteinExistence type="predicted"/>
<dbReference type="AlphaFoldDB" id="D5UBY5"/>
<keyword evidence="1" id="KW-0812">Transmembrane</keyword>
<feature type="transmembrane region" description="Helical" evidence="1">
    <location>
        <begin position="12"/>
        <end position="30"/>
    </location>
</feature>
<name>D5UBY5_CELFN</name>
<reference evidence="2 3" key="1">
    <citation type="journal article" date="2010" name="Stand. Genomic Sci.">
        <title>Complete genome sequence of Cellulomonas flavigena type strain (134).</title>
        <authorList>
            <person name="Abt B."/>
            <person name="Foster B."/>
            <person name="Lapidus A."/>
            <person name="Clum A."/>
            <person name="Sun H."/>
            <person name="Pukall R."/>
            <person name="Lucas S."/>
            <person name="Glavina Del Rio T."/>
            <person name="Nolan M."/>
            <person name="Tice H."/>
            <person name="Cheng J.F."/>
            <person name="Pitluck S."/>
            <person name="Liolios K."/>
            <person name="Ivanova N."/>
            <person name="Mavromatis K."/>
            <person name="Ovchinnikova G."/>
            <person name="Pati A."/>
            <person name="Goodwin L."/>
            <person name="Chen A."/>
            <person name="Palaniappan K."/>
            <person name="Land M."/>
            <person name="Hauser L."/>
            <person name="Chang Y.J."/>
            <person name="Jeffries C.D."/>
            <person name="Rohde M."/>
            <person name="Goker M."/>
            <person name="Woyke T."/>
            <person name="Bristow J."/>
            <person name="Eisen J.A."/>
            <person name="Markowitz V."/>
            <person name="Hugenholtz P."/>
            <person name="Kyrpides N.C."/>
            <person name="Klenk H.P."/>
        </authorList>
    </citation>
    <scope>NUCLEOTIDE SEQUENCE [LARGE SCALE GENOMIC DNA]</scope>
    <source>
        <strain evidence="3">ATCC 482 / DSM 20109 / BCRC 11376 / JCM 18109 / NBRC 3775 / NCIMB 8073 / NRS 134</strain>
    </source>
</reference>
<dbReference type="EMBL" id="CP001964">
    <property type="protein sequence ID" value="ADG76144.1"/>
    <property type="molecule type" value="Genomic_DNA"/>
</dbReference>
<protein>
    <submittedName>
        <fullName evidence="2">Putative integral membrane protein</fullName>
    </submittedName>
</protein>
<evidence type="ECO:0000256" key="1">
    <source>
        <dbReference type="SAM" id="Phobius"/>
    </source>
</evidence>
<evidence type="ECO:0000313" key="2">
    <source>
        <dbReference type="EMBL" id="ADG76144.1"/>
    </source>
</evidence>
<accession>D5UBY5</accession>
<keyword evidence="1" id="KW-1133">Transmembrane helix</keyword>
<dbReference type="Proteomes" id="UP000000849">
    <property type="component" value="Chromosome"/>
</dbReference>
<evidence type="ECO:0000313" key="3">
    <source>
        <dbReference type="Proteomes" id="UP000000849"/>
    </source>
</evidence>
<keyword evidence="3" id="KW-1185">Reference proteome</keyword>
<dbReference type="HOGENOM" id="CLU_1666245_0_0_11"/>
<keyword evidence="1" id="KW-0472">Membrane</keyword>